<dbReference type="InterPro" id="IPR008144">
    <property type="entry name" value="Guanylate_kin-like_dom"/>
</dbReference>
<dbReference type="InterPro" id="IPR027417">
    <property type="entry name" value="P-loop_NTPase"/>
</dbReference>
<dbReference type="InterPro" id="IPR017665">
    <property type="entry name" value="Guanylate_kinase"/>
</dbReference>
<protein>
    <recommendedName>
        <fullName evidence="3">Guanylate kinase</fullName>
        <ecNumber evidence="2">2.7.4.8</ecNumber>
    </recommendedName>
    <alternativeName>
        <fullName evidence="8">GMP kinase</fullName>
    </alternativeName>
</protein>
<dbReference type="CDD" id="cd00071">
    <property type="entry name" value="GMPK"/>
    <property type="match status" value="1"/>
</dbReference>
<dbReference type="GO" id="GO:0004385">
    <property type="term" value="F:GMP kinase activity"/>
    <property type="evidence" value="ECO:0007669"/>
    <property type="project" value="UniProtKB-EC"/>
</dbReference>
<gene>
    <name evidence="10" type="ORF">A3H61_05405</name>
</gene>
<evidence type="ECO:0000313" key="10">
    <source>
        <dbReference type="EMBL" id="OGY73198.1"/>
    </source>
</evidence>
<keyword evidence="6 10" id="KW-0418">Kinase</keyword>
<evidence type="ECO:0000256" key="4">
    <source>
        <dbReference type="ARBA" id="ARBA00022679"/>
    </source>
</evidence>
<dbReference type="SUPFAM" id="SSF52540">
    <property type="entry name" value="P-loop containing nucleoside triphosphate hydrolases"/>
    <property type="match status" value="1"/>
</dbReference>
<dbReference type="EC" id="2.7.4.8" evidence="2"/>
<sequence length="191" mass="22139">MKNGEHKVFIISGPSRVGKEAITNSLLRKRSLNLKKVVTGTTRERRPSEIEGKHFYFFTTEEFMEKIKDGYFLEWAIYGAKYYGTPIQEIRGIQRSGKYALMNIEVHGAGQVARKLSDVVRIFIKPDSLLTLRKRMERAKFTKHQITDRLKTAKRELAESKKYDYIVVNRDGHLRQTIAEVSAIIKKESET</sequence>
<dbReference type="GO" id="GO:0005829">
    <property type="term" value="C:cytosol"/>
    <property type="evidence" value="ECO:0007669"/>
    <property type="project" value="TreeGrafter"/>
</dbReference>
<evidence type="ECO:0000256" key="5">
    <source>
        <dbReference type="ARBA" id="ARBA00022741"/>
    </source>
</evidence>
<comment type="caution">
    <text evidence="10">The sequence shown here is derived from an EMBL/GenBank/DDBJ whole genome shotgun (WGS) entry which is preliminary data.</text>
</comment>
<organism evidence="10 11">
    <name type="scientific">Candidatus Jacksonbacteria bacterium RIFCSPLOWO2_02_FULL_44_20</name>
    <dbReference type="NCBI Taxonomy" id="1798460"/>
    <lineage>
        <taxon>Bacteria</taxon>
        <taxon>Candidatus Jacksoniibacteriota</taxon>
    </lineage>
</organism>
<dbReference type="NCBIfam" id="TIGR03263">
    <property type="entry name" value="guanyl_kin"/>
    <property type="match status" value="1"/>
</dbReference>
<dbReference type="GO" id="GO:0005524">
    <property type="term" value="F:ATP binding"/>
    <property type="evidence" value="ECO:0007669"/>
    <property type="project" value="UniProtKB-KW"/>
</dbReference>
<evidence type="ECO:0000256" key="2">
    <source>
        <dbReference type="ARBA" id="ARBA00012961"/>
    </source>
</evidence>
<evidence type="ECO:0000313" key="11">
    <source>
        <dbReference type="Proteomes" id="UP000178315"/>
    </source>
</evidence>
<evidence type="ECO:0000256" key="8">
    <source>
        <dbReference type="ARBA" id="ARBA00030128"/>
    </source>
</evidence>
<dbReference type="Pfam" id="PF00625">
    <property type="entry name" value="Guanylate_kin"/>
    <property type="match status" value="1"/>
</dbReference>
<dbReference type="AlphaFoldDB" id="A0A1G2A8H3"/>
<dbReference type="Proteomes" id="UP000178315">
    <property type="component" value="Unassembled WGS sequence"/>
</dbReference>
<dbReference type="PROSITE" id="PS50052">
    <property type="entry name" value="GUANYLATE_KINASE_2"/>
    <property type="match status" value="1"/>
</dbReference>
<evidence type="ECO:0000256" key="7">
    <source>
        <dbReference type="ARBA" id="ARBA00022840"/>
    </source>
</evidence>
<reference evidence="10 11" key="1">
    <citation type="journal article" date="2016" name="Nat. Commun.">
        <title>Thousands of microbial genomes shed light on interconnected biogeochemical processes in an aquifer system.</title>
        <authorList>
            <person name="Anantharaman K."/>
            <person name="Brown C.T."/>
            <person name="Hug L.A."/>
            <person name="Sharon I."/>
            <person name="Castelle C.J."/>
            <person name="Probst A.J."/>
            <person name="Thomas B.C."/>
            <person name="Singh A."/>
            <person name="Wilkins M.J."/>
            <person name="Karaoz U."/>
            <person name="Brodie E.L."/>
            <person name="Williams K.H."/>
            <person name="Hubbard S.S."/>
            <person name="Banfield J.F."/>
        </authorList>
    </citation>
    <scope>NUCLEOTIDE SEQUENCE [LARGE SCALE GENOMIC DNA]</scope>
</reference>
<dbReference type="PANTHER" id="PTHR23117">
    <property type="entry name" value="GUANYLATE KINASE-RELATED"/>
    <property type="match status" value="1"/>
</dbReference>
<dbReference type="Gene3D" id="3.30.63.10">
    <property type="entry name" value="Guanylate Kinase phosphate binding domain"/>
    <property type="match status" value="1"/>
</dbReference>
<dbReference type="InterPro" id="IPR008145">
    <property type="entry name" value="GK/Ca_channel_bsu"/>
</dbReference>
<dbReference type="Gene3D" id="3.40.50.300">
    <property type="entry name" value="P-loop containing nucleotide triphosphate hydrolases"/>
    <property type="match status" value="1"/>
</dbReference>
<evidence type="ECO:0000256" key="6">
    <source>
        <dbReference type="ARBA" id="ARBA00022777"/>
    </source>
</evidence>
<proteinExistence type="inferred from homology"/>
<keyword evidence="4" id="KW-0808">Transferase</keyword>
<evidence type="ECO:0000256" key="1">
    <source>
        <dbReference type="ARBA" id="ARBA00005790"/>
    </source>
</evidence>
<evidence type="ECO:0000259" key="9">
    <source>
        <dbReference type="PROSITE" id="PS50052"/>
    </source>
</evidence>
<keyword evidence="5" id="KW-0547">Nucleotide-binding</keyword>
<dbReference type="PANTHER" id="PTHR23117:SF13">
    <property type="entry name" value="GUANYLATE KINASE"/>
    <property type="match status" value="1"/>
</dbReference>
<name>A0A1G2A8H3_9BACT</name>
<accession>A0A1G2A8H3</accession>
<dbReference type="SMART" id="SM00072">
    <property type="entry name" value="GuKc"/>
    <property type="match status" value="1"/>
</dbReference>
<comment type="similarity">
    <text evidence="1">Belongs to the guanylate kinase family.</text>
</comment>
<keyword evidence="7" id="KW-0067">ATP-binding</keyword>
<evidence type="ECO:0000256" key="3">
    <source>
        <dbReference type="ARBA" id="ARBA00016296"/>
    </source>
</evidence>
<dbReference type="EMBL" id="MHJU01000016">
    <property type="protein sequence ID" value="OGY73198.1"/>
    <property type="molecule type" value="Genomic_DNA"/>
</dbReference>
<feature type="domain" description="Guanylate kinase-like" evidence="9">
    <location>
        <begin position="6"/>
        <end position="186"/>
    </location>
</feature>
<dbReference type="FunFam" id="3.30.63.10:FF:000002">
    <property type="entry name" value="Guanylate kinase 1"/>
    <property type="match status" value="1"/>
</dbReference>